<dbReference type="GO" id="GO:0051782">
    <property type="term" value="P:negative regulation of cell division"/>
    <property type="evidence" value="ECO:0007669"/>
    <property type="project" value="TreeGrafter"/>
</dbReference>
<dbReference type="EMBL" id="BARS01040416">
    <property type="protein sequence ID" value="GAG35516.1"/>
    <property type="molecule type" value="Genomic_DNA"/>
</dbReference>
<proteinExistence type="predicted"/>
<sequence>NALVDAALGIVLVNLDNDIEFGKQIVQRILRIVPDISIIGVSARTDPETIISAMRAGCSQFVCAPVDVEDFRNAVERIRSTRLAVPHTSWRICVVGASGGVGGTTLSCNLATELAQLTHQTCALVDLDIEYGDAAFSFDCEPKFSLADLCRTGSPIDRTMVESAVHQLPCNVALLGRPNEVADARLVTPDGVEQALRVLGAMFPHVVVDLPRAYSFLSSAALNDADLIMIIAQLSIPSIRNASRVFDVLLDMGA</sequence>
<dbReference type="InterPro" id="IPR050625">
    <property type="entry name" value="ParA/MinD_ATPase"/>
</dbReference>
<gene>
    <name evidence="4" type="ORF">S01H1_61617</name>
</gene>
<dbReference type="SUPFAM" id="SSF52172">
    <property type="entry name" value="CheY-like"/>
    <property type="match status" value="1"/>
</dbReference>
<dbReference type="GO" id="GO:0016887">
    <property type="term" value="F:ATP hydrolysis activity"/>
    <property type="evidence" value="ECO:0007669"/>
    <property type="project" value="TreeGrafter"/>
</dbReference>
<evidence type="ECO:0000256" key="1">
    <source>
        <dbReference type="ARBA" id="ARBA00022741"/>
    </source>
</evidence>
<dbReference type="GO" id="GO:0009898">
    <property type="term" value="C:cytoplasmic side of plasma membrane"/>
    <property type="evidence" value="ECO:0007669"/>
    <property type="project" value="TreeGrafter"/>
</dbReference>
<accession>X0YFC1</accession>
<dbReference type="GO" id="GO:0000160">
    <property type="term" value="P:phosphorelay signal transduction system"/>
    <property type="evidence" value="ECO:0007669"/>
    <property type="project" value="InterPro"/>
</dbReference>
<dbReference type="InterPro" id="IPR027417">
    <property type="entry name" value="P-loop_NTPase"/>
</dbReference>
<dbReference type="PANTHER" id="PTHR43384:SF6">
    <property type="entry name" value="SEPTUM SITE-DETERMINING PROTEIN MIND HOMOLOG, CHLOROPLASTIC"/>
    <property type="match status" value="1"/>
</dbReference>
<reference evidence="4" key="1">
    <citation type="journal article" date="2014" name="Front. Microbiol.">
        <title>High frequency of phylogenetically diverse reductive dehalogenase-homologous genes in deep subseafloor sedimentary metagenomes.</title>
        <authorList>
            <person name="Kawai M."/>
            <person name="Futagami T."/>
            <person name="Toyoda A."/>
            <person name="Takaki Y."/>
            <person name="Nishi S."/>
            <person name="Hori S."/>
            <person name="Arai W."/>
            <person name="Tsubouchi T."/>
            <person name="Morono Y."/>
            <person name="Uchiyama I."/>
            <person name="Ito T."/>
            <person name="Fujiyama A."/>
            <person name="Inagaki F."/>
            <person name="Takami H."/>
        </authorList>
    </citation>
    <scope>NUCLEOTIDE SEQUENCE</scope>
    <source>
        <strain evidence="4">Expedition CK06-06</strain>
    </source>
</reference>
<dbReference type="Pfam" id="PF13614">
    <property type="entry name" value="AAA_31"/>
    <property type="match status" value="1"/>
</dbReference>
<organism evidence="4">
    <name type="scientific">marine sediment metagenome</name>
    <dbReference type="NCBI Taxonomy" id="412755"/>
    <lineage>
        <taxon>unclassified sequences</taxon>
        <taxon>metagenomes</taxon>
        <taxon>ecological metagenomes</taxon>
    </lineage>
</organism>
<feature type="non-terminal residue" evidence="4">
    <location>
        <position position="254"/>
    </location>
</feature>
<evidence type="ECO:0000313" key="4">
    <source>
        <dbReference type="EMBL" id="GAG35516.1"/>
    </source>
</evidence>
<dbReference type="PROSITE" id="PS50110">
    <property type="entry name" value="RESPONSE_REGULATORY"/>
    <property type="match status" value="1"/>
</dbReference>
<dbReference type="InterPro" id="IPR001789">
    <property type="entry name" value="Sig_transdc_resp-reg_receiver"/>
</dbReference>
<protein>
    <recommendedName>
        <fullName evidence="3">Response regulatory domain-containing protein</fullName>
    </recommendedName>
</protein>
<feature type="domain" description="Response regulatory" evidence="3">
    <location>
        <begin position="1"/>
        <end position="79"/>
    </location>
</feature>
<feature type="non-terminal residue" evidence="4">
    <location>
        <position position="1"/>
    </location>
</feature>
<dbReference type="InterPro" id="IPR011006">
    <property type="entry name" value="CheY-like_superfamily"/>
</dbReference>
<dbReference type="AlphaFoldDB" id="X0YFC1"/>
<name>X0YFC1_9ZZZZ</name>
<dbReference type="Gene3D" id="3.40.50.300">
    <property type="entry name" value="P-loop containing nucleotide triphosphate hydrolases"/>
    <property type="match status" value="1"/>
</dbReference>
<dbReference type="InterPro" id="IPR025669">
    <property type="entry name" value="AAA_dom"/>
</dbReference>
<evidence type="ECO:0000256" key="2">
    <source>
        <dbReference type="ARBA" id="ARBA00022840"/>
    </source>
</evidence>
<comment type="caution">
    <text evidence="4">The sequence shown here is derived from an EMBL/GenBank/DDBJ whole genome shotgun (WGS) entry which is preliminary data.</text>
</comment>
<dbReference type="GO" id="GO:0005524">
    <property type="term" value="F:ATP binding"/>
    <property type="evidence" value="ECO:0007669"/>
    <property type="project" value="UniProtKB-KW"/>
</dbReference>
<evidence type="ECO:0000259" key="3">
    <source>
        <dbReference type="PROSITE" id="PS50110"/>
    </source>
</evidence>
<keyword evidence="2" id="KW-0067">ATP-binding</keyword>
<dbReference type="GO" id="GO:0005829">
    <property type="term" value="C:cytosol"/>
    <property type="evidence" value="ECO:0007669"/>
    <property type="project" value="TreeGrafter"/>
</dbReference>
<dbReference type="Gene3D" id="3.40.50.2300">
    <property type="match status" value="1"/>
</dbReference>
<dbReference type="SUPFAM" id="SSF52540">
    <property type="entry name" value="P-loop containing nucleoside triphosphate hydrolases"/>
    <property type="match status" value="1"/>
</dbReference>
<dbReference type="PANTHER" id="PTHR43384">
    <property type="entry name" value="SEPTUM SITE-DETERMINING PROTEIN MIND HOMOLOG, CHLOROPLASTIC-RELATED"/>
    <property type="match status" value="1"/>
</dbReference>
<keyword evidence="1" id="KW-0547">Nucleotide-binding</keyword>